<gene>
    <name evidence="2" type="ORF">G5622_27445</name>
</gene>
<dbReference type="Pfam" id="PF23536">
    <property type="entry name" value="TraK_C"/>
    <property type="match status" value="1"/>
</dbReference>
<organism evidence="2">
    <name type="scientific">Escherichia coli</name>
    <dbReference type="NCBI Taxonomy" id="562"/>
    <lineage>
        <taxon>Bacteria</taxon>
        <taxon>Pseudomonadati</taxon>
        <taxon>Pseudomonadota</taxon>
        <taxon>Gammaproteobacteria</taxon>
        <taxon>Enterobacterales</taxon>
        <taxon>Enterobacteriaceae</taxon>
        <taxon>Escherichia</taxon>
    </lineage>
</organism>
<feature type="non-terminal residue" evidence="2">
    <location>
        <position position="1"/>
    </location>
</feature>
<dbReference type="RefSeq" id="WP_195806588.1">
    <property type="nucleotide sequence ID" value="NZ_BGXY01000122.1"/>
</dbReference>
<name>A0A6G4KE93_ECOLX</name>
<dbReference type="AlphaFoldDB" id="A0A6G4KE93"/>
<comment type="caution">
    <text evidence="2">The sequence shown here is derived from an EMBL/GenBank/DDBJ whole genome shotgun (WGS) entry which is preliminary data.</text>
</comment>
<feature type="domain" description="TraK C-terminal" evidence="1">
    <location>
        <begin position="3"/>
        <end position="72"/>
    </location>
</feature>
<dbReference type="InterPro" id="IPR055397">
    <property type="entry name" value="TraK_C"/>
</dbReference>
<proteinExistence type="predicted"/>
<evidence type="ECO:0000313" key="2">
    <source>
        <dbReference type="EMBL" id="NGD77112.1"/>
    </source>
</evidence>
<sequence length="77" mass="8310">TLQAPAGLSSVADAVWTGNHLKMVRFAVENKTLSALNIRESDFWQPGTRAVMFSQPASQLLAGACMDVYVIRDGEGN</sequence>
<evidence type="ECO:0000259" key="1">
    <source>
        <dbReference type="Pfam" id="PF23536"/>
    </source>
</evidence>
<dbReference type="EMBL" id="JAAJSL010000141">
    <property type="protein sequence ID" value="NGD77112.1"/>
    <property type="molecule type" value="Genomic_DNA"/>
</dbReference>
<reference evidence="2" key="1">
    <citation type="submission" date="2020-02" db="EMBL/GenBank/DDBJ databases">
        <title>WGS of Carbapenem-Resistant Entrobacteriaceae.</title>
        <authorList>
            <person name="Tokajian S."/>
            <person name="El Chaar M."/>
            <person name="El Khoury M."/>
        </authorList>
    </citation>
    <scope>NUCLEOTIDE SEQUENCE</scope>
    <source>
        <strain evidence="2">ECM_40</strain>
    </source>
</reference>
<protein>
    <submittedName>
        <fullName evidence="2">Type-F conjugative transfer system secretin TraK</fullName>
    </submittedName>
</protein>
<accession>A0A6G4KE93</accession>